<organism evidence="1 2">
    <name type="scientific">Crenobacter oryzisoli</name>
    <dbReference type="NCBI Taxonomy" id="3056844"/>
    <lineage>
        <taxon>Bacteria</taxon>
        <taxon>Pseudomonadati</taxon>
        <taxon>Pseudomonadota</taxon>
        <taxon>Betaproteobacteria</taxon>
        <taxon>Neisseriales</taxon>
        <taxon>Neisseriaceae</taxon>
        <taxon>Crenobacter</taxon>
    </lineage>
</organism>
<dbReference type="Pfam" id="PF22752">
    <property type="entry name" value="DUF488-N3i"/>
    <property type="match status" value="1"/>
</dbReference>
<comment type="caution">
    <text evidence="1">The sequence shown here is derived from an EMBL/GenBank/DDBJ whole genome shotgun (WGS) entry which is preliminary data.</text>
</comment>
<dbReference type="RefSeq" id="WP_289832112.1">
    <property type="nucleotide sequence ID" value="NZ_JAUEDK010000070.1"/>
</dbReference>
<accession>A0ABT7XUJ3</accession>
<evidence type="ECO:0000313" key="2">
    <source>
        <dbReference type="Proteomes" id="UP001168540"/>
    </source>
</evidence>
<name>A0ABT7XUJ3_9NEIS</name>
<gene>
    <name evidence="1" type="ORF">QU481_21875</name>
</gene>
<dbReference type="Proteomes" id="UP001168540">
    <property type="component" value="Unassembled WGS sequence"/>
</dbReference>
<reference evidence="1" key="1">
    <citation type="submission" date="2023-06" db="EMBL/GenBank/DDBJ databases">
        <authorList>
            <person name="Zhang S."/>
        </authorList>
    </citation>
    <scope>NUCLEOTIDE SEQUENCE</scope>
    <source>
        <strain evidence="1">SG2303</strain>
    </source>
</reference>
<dbReference type="PANTHER" id="PTHR36849:SF1">
    <property type="entry name" value="CYTOPLASMIC PROTEIN"/>
    <property type="match status" value="1"/>
</dbReference>
<dbReference type="InterPro" id="IPR052552">
    <property type="entry name" value="YeaO-like"/>
</dbReference>
<keyword evidence="2" id="KW-1185">Reference proteome</keyword>
<proteinExistence type="predicted"/>
<evidence type="ECO:0000313" key="1">
    <source>
        <dbReference type="EMBL" id="MDN0077476.1"/>
    </source>
</evidence>
<dbReference type="EMBL" id="JAUEDK010000070">
    <property type="protein sequence ID" value="MDN0077476.1"/>
    <property type="molecule type" value="Genomic_DNA"/>
</dbReference>
<dbReference type="PANTHER" id="PTHR36849">
    <property type="entry name" value="CYTOPLASMIC PROTEIN-RELATED"/>
    <property type="match status" value="1"/>
</dbReference>
<sequence length="144" mass="16597">MPSRIHLVRVYDLPPGTQNAFLIDRLWPRGISKTELKDVRWLKDAAPTDELRRWLHEQPERWPTFCQKYWQELLAHPEHVQSLLGTARQGDVTLVYASRDTEHNNAQVLKQFLEAQLAADDPGIELASPVCYASEFDKGPEHNA</sequence>
<protein>
    <submittedName>
        <fullName evidence="1">DUF488 family protein</fullName>
    </submittedName>
</protein>